<reference evidence="4 5" key="1">
    <citation type="submission" date="2024-09" db="EMBL/GenBank/DDBJ databases">
        <authorList>
            <person name="Sun Q."/>
            <person name="Mori K."/>
        </authorList>
    </citation>
    <scope>NUCLEOTIDE SEQUENCE [LARGE SCALE GENOMIC DNA]</scope>
    <source>
        <strain evidence="4 5">KCTC 23076</strain>
    </source>
</reference>
<dbReference type="SUPFAM" id="SSF46689">
    <property type="entry name" value="Homeodomain-like"/>
    <property type="match status" value="1"/>
</dbReference>
<keyword evidence="1 2" id="KW-0238">DNA-binding</keyword>
<proteinExistence type="predicted"/>
<protein>
    <submittedName>
        <fullName evidence="4">TetR/AcrR family transcriptional regulator</fullName>
    </submittedName>
</protein>
<evidence type="ECO:0000256" key="1">
    <source>
        <dbReference type="ARBA" id="ARBA00023125"/>
    </source>
</evidence>
<gene>
    <name evidence="4" type="ORF">ACFFGH_25820</name>
</gene>
<accession>A0ABV6RZD3</accession>
<dbReference type="PROSITE" id="PS50977">
    <property type="entry name" value="HTH_TETR_2"/>
    <property type="match status" value="1"/>
</dbReference>
<dbReference type="InterPro" id="IPR009057">
    <property type="entry name" value="Homeodomain-like_sf"/>
</dbReference>
<sequence length="189" mass="20672">MTSRQRWLREGLEILADSGTVGLTIESLSERLRLSKGSFYHHFGGMPGYRQALLEYFEHRENQEFIDRARAAPVPAGAARVRHIVADAMAAEGGRPRLEAAVRAWASSDPIAREYIDRIDRARVDFLQGELQAMGLEQQAAADFAQIGHLMSIGAADAVLSMTPPQIVRLWDRLLAAAVSAATTDGSDG</sequence>
<dbReference type="Proteomes" id="UP001589896">
    <property type="component" value="Unassembled WGS sequence"/>
</dbReference>
<dbReference type="Gene3D" id="1.10.357.10">
    <property type="entry name" value="Tetracycline Repressor, domain 2"/>
    <property type="match status" value="1"/>
</dbReference>
<evidence type="ECO:0000256" key="2">
    <source>
        <dbReference type="PROSITE-ProRule" id="PRU00335"/>
    </source>
</evidence>
<evidence type="ECO:0000313" key="4">
    <source>
        <dbReference type="EMBL" id="MFC0681263.1"/>
    </source>
</evidence>
<evidence type="ECO:0000259" key="3">
    <source>
        <dbReference type="PROSITE" id="PS50977"/>
    </source>
</evidence>
<organism evidence="4 5">
    <name type="scientific">Lysobacter korlensis</name>
    <dbReference type="NCBI Taxonomy" id="553636"/>
    <lineage>
        <taxon>Bacteria</taxon>
        <taxon>Pseudomonadati</taxon>
        <taxon>Pseudomonadota</taxon>
        <taxon>Gammaproteobacteria</taxon>
        <taxon>Lysobacterales</taxon>
        <taxon>Lysobacteraceae</taxon>
        <taxon>Lysobacter</taxon>
    </lineage>
</organism>
<dbReference type="InterPro" id="IPR001647">
    <property type="entry name" value="HTH_TetR"/>
</dbReference>
<feature type="domain" description="HTH tetR-type" evidence="3">
    <location>
        <begin position="1"/>
        <end position="61"/>
    </location>
</feature>
<feature type="DNA-binding region" description="H-T-H motif" evidence="2">
    <location>
        <begin position="24"/>
        <end position="43"/>
    </location>
</feature>
<dbReference type="RefSeq" id="WP_386673718.1">
    <property type="nucleotide sequence ID" value="NZ_JBHLTG010000007.1"/>
</dbReference>
<evidence type="ECO:0000313" key="5">
    <source>
        <dbReference type="Proteomes" id="UP001589896"/>
    </source>
</evidence>
<name>A0ABV6RZD3_9GAMM</name>
<keyword evidence="5" id="KW-1185">Reference proteome</keyword>
<comment type="caution">
    <text evidence="4">The sequence shown here is derived from an EMBL/GenBank/DDBJ whole genome shotgun (WGS) entry which is preliminary data.</text>
</comment>
<dbReference type="EMBL" id="JBHLTG010000007">
    <property type="protein sequence ID" value="MFC0681263.1"/>
    <property type="molecule type" value="Genomic_DNA"/>
</dbReference>